<dbReference type="PANTHER" id="PTHR43313:SF50">
    <property type="entry name" value="GH26015P"/>
    <property type="match status" value="1"/>
</dbReference>
<dbReference type="PROSITE" id="PS00061">
    <property type="entry name" value="ADH_SHORT"/>
    <property type="match status" value="2"/>
</dbReference>
<keyword evidence="5" id="KW-1185">Reference proteome</keyword>
<dbReference type="GO" id="GO:0008202">
    <property type="term" value="P:steroid metabolic process"/>
    <property type="evidence" value="ECO:0007669"/>
    <property type="project" value="TreeGrafter"/>
</dbReference>
<keyword evidence="3" id="KW-0472">Membrane</keyword>
<feature type="transmembrane region" description="Helical" evidence="3">
    <location>
        <begin position="40"/>
        <end position="58"/>
    </location>
</feature>
<dbReference type="InterPro" id="IPR002347">
    <property type="entry name" value="SDR_fam"/>
</dbReference>
<reference evidence="4" key="1">
    <citation type="submission" date="2023-08" db="EMBL/GenBank/DDBJ databases">
        <authorList>
            <person name="Alioto T."/>
            <person name="Alioto T."/>
            <person name="Gomez Garrido J."/>
        </authorList>
    </citation>
    <scope>NUCLEOTIDE SEQUENCE</scope>
</reference>
<dbReference type="SUPFAM" id="SSF51735">
    <property type="entry name" value="NAD(P)-binding Rossmann-fold domains"/>
    <property type="match status" value="2"/>
</dbReference>
<evidence type="ECO:0000256" key="2">
    <source>
        <dbReference type="SAM" id="MobiDB-lite"/>
    </source>
</evidence>
<dbReference type="InterPro" id="IPR020904">
    <property type="entry name" value="Sc_DH/Rdtase_CS"/>
</dbReference>
<feature type="compositionally biased region" description="Polar residues" evidence="2">
    <location>
        <begin position="1"/>
        <end position="14"/>
    </location>
</feature>
<evidence type="ECO:0000256" key="1">
    <source>
        <dbReference type="ARBA" id="ARBA00023002"/>
    </source>
</evidence>
<evidence type="ECO:0000256" key="3">
    <source>
        <dbReference type="SAM" id="Phobius"/>
    </source>
</evidence>
<gene>
    <name evidence="4" type="ORF">OCTVUL_1B018517</name>
</gene>
<dbReference type="GO" id="GO:0016491">
    <property type="term" value="F:oxidoreductase activity"/>
    <property type="evidence" value="ECO:0007669"/>
    <property type="project" value="UniProtKB-KW"/>
</dbReference>
<organism evidence="4 5">
    <name type="scientific">Octopus vulgaris</name>
    <name type="common">Common octopus</name>
    <dbReference type="NCBI Taxonomy" id="6645"/>
    <lineage>
        <taxon>Eukaryota</taxon>
        <taxon>Metazoa</taxon>
        <taxon>Spiralia</taxon>
        <taxon>Lophotrochozoa</taxon>
        <taxon>Mollusca</taxon>
        <taxon>Cephalopoda</taxon>
        <taxon>Coleoidea</taxon>
        <taxon>Octopodiformes</taxon>
        <taxon>Octopoda</taxon>
        <taxon>Incirrata</taxon>
        <taxon>Octopodidae</taxon>
        <taxon>Octopus</taxon>
    </lineage>
</organism>
<keyword evidence="3" id="KW-1133">Transmembrane helix</keyword>
<dbReference type="InterPro" id="IPR036291">
    <property type="entry name" value="NAD(P)-bd_dom_sf"/>
</dbReference>
<sequence length="675" mass="75419">MKSMMTVNDRVQTPDSSSSSDSRLTNSPKMDKESYYCSNYYMKLFMYIILCLLIVKLLRKRAMIRRSLFIKSILLAIVYYMTVSLTTQSYYLEFIVLATAILVVHRNTPTQKLPINNKAVLITGCDRGFGHALAIKLDQLGFKVFAGCLDKSGDGAAELKDKCSNLLHVLQLDVSNQSQINSAFETVADNLGNYILWGLVNNAGICYIGNSEIISTADSLKLMDVNFRGPFLLCRKFLPLLRRSQGRIVNVSSNAGLAPVALMGAYCCSKSALFMLSEVLRAENERWGVKVSTIVPSGYKTGIIAYDKTKMAEKWWAEAPTIIKEDFGQEAFVARPKAGDSDEMLSADISPVINSMIDGLLSQNPQFVYYKGFLSRCDQGFGHGLAVRLDKLGFIVFAGCLYKDGEGASSLQKKCSTRLHVLQLDVSDCNQVENAFEKVKDILGEESLWGLVNNAGICYIGNSEIISTDDSLKIMDVNFRGPFLLCRKFLPLLRRSQGRIVNVSSNAGLAPVALMGAYCCSKSALLMLSEVLRAENERWGVKVSTIVPSGYKTGIISYDKVKMAQKWWQQAPKQVQEDFGREGFFINTKYTDSTLSSDFSPVYEAMIDGLLSPEPKQIYYRGFLSRLIPFLYSHLPYCLWEPIAGILTEWDIAHVEYPMYITVHLIRNVILCNIV</sequence>
<feature type="region of interest" description="Disordered" evidence="2">
    <location>
        <begin position="1"/>
        <end position="30"/>
    </location>
</feature>
<dbReference type="Gene3D" id="3.40.50.720">
    <property type="entry name" value="NAD(P)-binding Rossmann-like Domain"/>
    <property type="match status" value="2"/>
</dbReference>
<evidence type="ECO:0000313" key="4">
    <source>
        <dbReference type="EMBL" id="CAI9723554.1"/>
    </source>
</evidence>
<dbReference type="PRINTS" id="PR00081">
    <property type="entry name" value="GDHRDH"/>
</dbReference>
<proteinExistence type="predicted"/>
<accession>A0AA36AXG9</accession>
<evidence type="ECO:0000313" key="5">
    <source>
        <dbReference type="Proteomes" id="UP001162480"/>
    </source>
</evidence>
<keyword evidence="1" id="KW-0560">Oxidoreductase</keyword>
<keyword evidence="3" id="KW-0812">Transmembrane</keyword>
<name>A0AA36AXG9_OCTVU</name>
<dbReference type="PANTHER" id="PTHR43313">
    <property type="entry name" value="SHORT-CHAIN DEHYDROGENASE/REDUCTASE FAMILY 9C"/>
    <property type="match status" value="1"/>
</dbReference>
<dbReference type="AlphaFoldDB" id="A0AA36AXG9"/>
<dbReference type="EMBL" id="OX597818">
    <property type="protein sequence ID" value="CAI9723554.1"/>
    <property type="molecule type" value="Genomic_DNA"/>
</dbReference>
<feature type="transmembrane region" description="Helical" evidence="3">
    <location>
        <begin position="78"/>
        <end position="104"/>
    </location>
</feature>
<dbReference type="Pfam" id="PF00106">
    <property type="entry name" value="adh_short"/>
    <property type="match status" value="2"/>
</dbReference>
<protein>
    <submittedName>
        <fullName evidence="4">Estradiol 17-beta-dehydrogenase 2-like</fullName>
    </submittedName>
</protein>
<dbReference type="Proteomes" id="UP001162480">
    <property type="component" value="Chromosome 5"/>
</dbReference>